<evidence type="ECO:0000259" key="4">
    <source>
        <dbReference type="SMART" id="SM00922"/>
    </source>
</evidence>
<dbReference type="InterPro" id="IPR029065">
    <property type="entry name" value="Enolase_C-like"/>
</dbReference>
<gene>
    <name evidence="5" type="ORF">E1212_07685</name>
</gene>
<evidence type="ECO:0000313" key="5">
    <source>
        <dbReference type="EMBL" id="TDC52729.1"/>
    </source>
</evidence>
<dbReference type="GO" id="GO:0000287">
    <property type="term" value="F:magnesium ion binding"/>
    <property type="evidence" value="ECO:0007669"/>
    <property type="project" value="TreeGrafter"/>
</dbReference>
<dbReference type="Pfam" id="PF02746">
    <property type="entry name" value="MR_MLE_N"/>
    <property type="match status" value="1"/>
</dbReference>
<dbReference type="Gene3D" id="3.20.20.120">
    <property type="entry name" value="Enolase-like C-terminal domain"/>
    <property type="match status" value="1"/>
</dbReference>
<dbReference type="SUPFAM" id="SSF54826">
    <property type="entry name" value="Enolase N-terminal domain-like"/>
    <property type="match status" value="1"/>
</dbReference>
<dbReference type="RefSeq" id="WP_131980972.1">
    <property type="nucleotide sequence ID" value="NZ_SMKL01000013.1"/>
</dbReference>
<proteinExistence type="predicted"/>
<dbReference type="SMART" id="SM00922">
    <property type="entry name" value="MR_MLE"/>
    <property type="match status" value="1"/>
</dbReference>
<keyword evidence="2" id="KW-0479">Metal-binding</keyword>
<protein>
    <submittedName>
        <fullName evidence="5">Mandelate racemase/muconate lactonizing enzyme family protein</fullName>
    </submittedName>
</protein>
<accession>A0A4R4RTT9</accession>
<organism evidence="5 6">
    <name type="scientific">Jiangella ureilytica</name>
    <dbReference type="NCBI Taxonomy" id="2530374"/>
    <lineage>
        <taxon>Bacteria</taxon>
        <taxon>Bacillati</taxon>
        <taxon>Actinomycetota</taxon>
        <taxon>Actinomycetes</taxon>
        <taxon>Jiangellales</taxon>
        <taxon>Jiangellaceae</taxon>
        <taxon>Jiangella</taxon>
    </lineage>
</organism>
<keyword evidence="6" id="KW-1185">Reference proteome</keyword>
<dbReference type="InterPro" id="IPR013341">
    <property type="entry name" value="Mandelate_racemase_N_dom"/>
</dbReference>
<dbReference type="InterPro" id="IPR029017">
    <property type="entry name" value="Enolase-like_N"/>
</dbReference>
<comment type="caution">
    <text evidence="5">The sequence shown here is derived from an EMBL/GenBank/DDBJ whole genome shotgun (WGS) entry which is preliminary data.</text>
</comment>
<name>A0A4R4RTT9_9ACTN</name>
<dbReference type="PANTHER" id="PTHR13794:SF58">
    <property type="entry name" value="MITOCHONDRIAL ENOLASE SUPERFAMILY MEMBER 1"/>
    <property type="match status" value="1"/>
</dbReference>
<dbReference type="Pfam" id="PF13378">
    <property type="entry name" value="MR_MLE_C"/>
    <property type="match status" value="1"/>
</dbReference>
<comment type="cofactor">
    <cofactor evidence="1">
        <name>Mg(2+)</name>
        <dbReference type="ChEBI" id="CHEBI:18420"/>
    </cofactor>
</comment>
<dbReference type="GO" id="GO:0016052">
    <property type="term" value="P:carbohydrate catabolic process"/>
    <property type="evidence" value="ECO:0007669"/>
    <property type="project" value="TreeGrafter"/>
</dbReference>
<dbReference type="EMBL" id="SMKL01000013">
    <property type="protein sequence ID" value="TDC52729.1"/>
    <property type="molecule type" value="Genomic_DNA"/>
</dbReference>
<dbReference type="Proteomes" id="UP000295621">
    <property type="component" value="Unassembled WGS sequence"/>
</dbReference>
<dbReference type="GO" id="GO:0016836">
    <property type="term" value="F:hydro-lyase activity"/>
    <property type="evidence" value="ECO:0007669"/>
    <property type="project" value="TreeGrafter"/>
</dbReference>
<dbReference type="CDD" id="cd03316">
    <property type="entry name" value="MR_like"/>
    <property type="match status" value="1"/>
</dbReference>
<evidence type="ECO:0000256" key="3">
    <source>
        <dbReference type="ARBA" id="ARBA00022842"/>
    </source>
</evidence>
<dbReference type="SFLD" id="SFLDS00001">
    <property type="entry name" value="Enolase"/>
    <property type="match status" value="1"/>
</dbReference>
<dbReference type="AlphaFoldDB" id="A0A4R4RTT9"/>
<keyword evidence="3" id="KW-0460">Magnesium</keyword>
<dbReference type="SUPFAM" id="SSF51604">
    <property type="entry name" value="Enolase C-terminal domain-like"/>
    <property type="match status" value="1"/>
</dbReference>
<evidence type="ECO:0000313" key="6">
    <source>
        <dbReference type="Proteomes" id="UP000295621"/>
    </source>
</evidence>
<feature type="domain" description="Mandelate racemase/muconate lactonizing enzyme C-terminal" evidence="4">
    <location>
        <begin position="144"/>
        <end position="264"/>
    </location>
</feature>
<reference evidence="5 6" key="1">
    <citation type="submission" date="2019-02" db="EMBL/GenBank/DDBJ databases">
        <title>Draft genome sequences of novel Actinobacteria.</title>
        <authorList>
            <person name="Sahin N."/>
            <person name="Ay H."/>
            <person name="Saygin H."/>
        </authorList>
    </citation>
    <scope>NUCLEOTIDE SEQUENCE [LARGE SCALE GENOMIC DNA]</scope>
    <source>
        <strain evidence="5 6">KC603</strain>
    </source>
</reference>
<dbReference type="OrthoDB" id="9802699at2"/>
<dbReference type="SFLD" id="SFLDG00179">
    <property type="entry name" value="mandelate_racemase"/>
    <property type="match status" value="1"/>
</dbReference>
<evidence type="ECO:0000256" key="2">
    <source>
        <dbReference type="ARBA" id="ARBA00022723"/>
    </source>
</evidence>
<dbReference type="Gene3D" id="3.30.390.10">
    <property type="entry name" value="Enolase-like, N-terminal domain"/>
    <property type="match status" value="1"/>
</dbReference>
<dbReference type="InterPro" id="IPR046945">
    <property type="entry name" value="RHMD-like"/>
</dbReference>
<sequence>MRITDVRPVLLTGPSSNDPWITVAKATRTAGFVEVHTDAGLVGVGETYAGYFAPELIAPIVEYVRPILLHGDTVDPVVLTQRMRRSLVYWARVGVGAAVISAVEAALWDLAGKAEGVPVYSLLGGSSYSRLPAYATGGPSNWPADELKRKLDHYLSLGFTAVKVGSGWFDGTTRRPQAPPSSITEIAGLEAEKLALMRAHAGPGVAFMLDGHMGHKTGAERWDVPTARAVLDGVGAGGVEFFEEPLPYDDPDEYAALTSGAPVRVAGGEQLTSVEEFRLWLSRGAFAVAQPDAAWLGVSGFVEVGRLAAAQGGWVASHAWSGGGGVLQNVHAAFASPSSLIVEIPPDGGELHTLLWGDSLVIEDGCVLPPQAPGLGVTLTDEIKERFPFRPGHEEFVSVPGKVLST</sequence>
<evidence type="ECO:0000256" key="1">
    <source>
        <dbReference type="ARBA" id="ARBA00001946"/>
    </source>
</evidence>
<dbReference type="PANTHER" id="PTHR13794">
    <property type="entry name" value="ENOLASE SUPERFAMILY, MANDELATE RACEMASE"/>
    <property type="match status" value="1"/>
</dbReference>
<dbReference type="InterPro" id="IPR013342">
    <property type="entry name" value="Mandelate_racemase_C"/>
</dbReference>
<dbReference type="InterPro" id="IPR036849">
    <property type="entry name" value="Enolase-like_C_sf"/>
</dbReference>